<name>A0A3B5YZW4_WHEAT</name>
<organism evidence="3">
    <name type="scientific">Triticum aestivum</name>
    <name type="common">Wheat</name>
    <dbReference type="NCBI Taxonomy" id="4565"/>
    <lineage>
        <taxon>Eukaryota</taxon>
        <taxon>Viridiplantae</taxon>
        <taxon>Streptophyta</taxon>
        <taxon>Embryophyta</taxon>
        <taxon>Tracheophyta</taxon>
        <taxon>Spermatophyta</taxon>
        <taxon>Magnoliopsida</taxon>
        <taxon>Liliopsida</taxon>
        <taxon>Poales</taxon>
        <taxon>Poaceae</taxon>
        <taxon>BOP clade</taxon>
        <taxon>Pooideae</taxon>
        <taxon>Triticodae</taxon>
        <taxon>Triticeae</taxon>
        <taxon>Triticinae</taxon>
        <taxon>Triticum</taxon>
    </lineage>
</organism>
<dbReference type="PANTHER" id="PTHR33177:SF41">
    <property type="entry name" value="OS05G0442000 PROTEIN"/>
    <property type="match status" value="1"/>
</dbReference>
<dbReference type="Gramene" id="TraesCLE_scaffold_030146_01G000100.1">
    <property type="protein sequence ID" value="TraesCLE_scaffold_030146_01G000100.1"/>
    <property type="gene ID" value="TraesCLE_scaffold_030146_01G000100"/>
</dbReference>
<dbReference type="Gramene" id="TraesSTA1B03G00324080.1">
    <property type="protein sequence ID" value="TraesSTA1B03G00324080.1"/>
    <property type="gene ID" value="TraesSTA1B03G00324080"/>
</dbReference>
<dbReference type="OMA" id="MNHDVEM"/>
<proteinExistence type="predicted"/>
<dbReference type="InterPro" id="IPR056440">
    <property type="entry name" value="Zn-ribbon_GIR1"/>
</dbReference>
<dbReference type="InterPro" id="IPR055281">
    <property type="entry name" value="GIR1-2/SIED1"/>
</dbReference>
<dbReference type="Gramene" id="TraesCS1B02G284900.1">
    <property type="protein sequence ID" value="TraesCS1B02G284900.1"/>
    <property type="gene ID" value="TraesCS1B02G284900"/>
</dbReference>
<dbReference type="Gramene" id="TraesCS1B03G0792800.1">
    <property type="protein sequence ID" value="TraesCS1B03G0792800.1.CDS"/>
    <property type="gene ID" value="TraesCS1B03G0792800"/>
</dbReference>
<dbReference type="Proteomes" id="UP000019116">
    <property type="component" value="Chromosome 1B"/>
</dbReference>
<dbReference type="Gramene" id="TraesROB_scaffold_040489_01G000100.1">
    <property type="protein sequence ID" value="TraesROB_scaffold_040489_01G000100.1"/>
    <property type="gene ID" value="TraesROB_scaffold_040489_01G000100"/>
</dbReference>
<feature type="region of interest" description="Disordered" evidence="1">
    <location>
        <begin position="59"/>
        <end position="123"/>
    </location>
</feature>
<dbReference type="AlphaFoldDB" id="A0A3B5YZW4"/>
<sequence>MQVPFQALASKPPYLHLHLHPTLGWFRVHVPCHSWVASTYSKVVLCGVSLKMSRNNGKGPKLDLRLSFSRSRGGGGGGGGGPSAAPPGGSNSPRRMSSSSSSSASPPSSCVSSEGSPEAGGGSGGSAMILAGCPRCMMYVMLSREDPKCPKCHSTVLLDFNDVGADHRNPGFGSGKVGKGKRG</sequence>
<keyword evidence="4" id="KW-1185">Reference proteome</keyword>
<dbReference type="Gramene" id="TraesLAC1B03G00328310.1">
    <property type="protein sequence ID" value="TraesLAC1B03G00328310.1"/>
    <property type="gene ID" value="TraesLAC1B03G00328310"/>
</dbReference>
<dbReference type="Gramene" id="TraesCAD_scaffold_011447_01G000100.1">
    <property type="protein sequence ID" value="TraesCAD_scaffold_011447_01G000100.1"/>
    <property type="gene ID" value="TraesCAD_scaffold_011447_01G000100"/>
</dbReference>
<dbReference type="Pfam" id="PF24747">
    <property type="entry name" value="Zn-ribbon_GIR1"/>
    <property type="match status" value="1"/>
</dbReference>
<dbReference type="PANTHER" id="PTHR33177">
    <property type="entry name" value="PUTATIVE-RELATED"/>
    <property type="match status" value="1"/>
</dbReference>
<feature type="compositionally biased region" description="Low complexity" evidence="1">
    <location>
        <begin position="86"/>
        <end position="117"/>
    </location>
</feature>
<dbReference type="Gramene" id="TraesJUL1B03G00325500.1">
    <property type="protein sequence ID" value="TraesJUL1B03G00325500.1"/>
    <property type="gene ID" value="TraesJUL1B03G00325500"/>
</dbReference>
<evidence type="ECO:0000256" key="1">
    <source>
        <dbReference type="SAM" id="MobiDB-lite"/>
    </source>
</evidence>
<accession>A0A3B5YZW4</accession>
<reference evidence="3" key="1">
    <citation type="submission" date="2018-08" db="EMBL/GenBank/DDBJ databases">
        <authorList>
            <person name="Rossello M."/>
        </authorList>
    </citation>
    <scope>NUCLEOTIDE SEQUENCE [LARGE SCALE GENOMIC DNA]</scope>
    <source>
        <strain evidence="3">cv. Chinese Spring</strain>
    </source>
</reference>
<dbReference type="OrthoDB" id="1930194at2759"/>
<dbReference type="Gramene" id="TraesJAG1B03G00325090.1">
    <property type="protein sequence ID" value="TraesJAG1B03G00325090.1"/>
    <property type="gene ID" value="TraesJAG1B03G00325090"/>
</dbReference>
<dbReference type="EnsemblPlants" id="TraesCS1B02G284900.1">
    <property type="protein sequence ID" value="TraesCS1B02G284900.1"/>
    <property type="gene ID" value="TraesCS1B02G284900"/>
</dbReference>
<dbReference type="Gramene" id="TraesARI1B03G00328810.1">
    <property type="protein sequence ID" value="TraesARI1B03G00328810.1"/>
    <property type="gene ID" value="TraesARI1B03G00328810"/>
</dbReference>
<evidence type="ECO:0000313" key="4">
    <source>
        <dbReference type="Proteomes" id="UP000019116"/>
    </source>
</evidence>
<dbReference type="Gramene" id="TraesSYM1B03G00332350.1">
    <property type="protein sequence ID" value="TraesSYM1B03G00332350.1"/>
    <property type="gene ID" value="TraesSYM1B03G00332350"/>
</dbReference>
<dbReference type="PaxDb" id="4565-Traes_1BL_4EA71221F.1"/>
<dbReference type="Gramene" id="TraesMAC1B03G00327270.1">
    <property type="protein sequence ID" value="TraesMAC1B03G00327270.1"/>
    <property type="gene ID" value="TraesMAC1B03G00327270"/>
</dbReference>
<feature type="domain" description="GIR1-like zinc ribbon" evidence="2">
    <location>
        <begin position="127"/>
        <end position="160"/>
    </location>
</feature>
<reference evidence="3" key="2">
    <citation type="submission" date="2018-10" db="UniProtKB">
        <authorList>
            <consortium name="EnsemblPlants"/>
        </authorList>
    </citation>
    <scope>IDENTIFICATION</scope>
</reference>
<dbReference type="Gramene" id="TraesWEE_scaffold_029984_01G000100.1">
    <property type="protein sequence ID" value="TraesWEE_scaffold_029984_01G000100.1"/>
    <property type="gene ID" value="TraesWEE_scaffold_029984_01G000100"/>
</dbReference>
<evidence type="ECO:0000259" key="2">
    <source>
        <dbReference type="Pfam" id="PF24747"/>
    </source>
</evidence>
<feature type="compositionally biased region" description="Gly residues" evidence="1">
    <location>
        <begin position="72"/>
        <end position="82"/>
    </location>
</feature>
<dbReference type="Gramene" id="TraesLDM1B03G00325640.1">
    <property type="protein sequence ID" value="TraesLDM1B03G00325640.1"/>
    <property type="gene ID" value="TraesLDM1B03G00325640"/>
</dbReference>
<protein>
    <recommendedName>
        <fullName evidence="2">GIR1-like zinc ribbon domain-containing protein</fullName>
    </recommendedName>
</protein>
<dbReference type="Gramene" id="TraesNOR1B03G00329510.1">
    <property type="protein sequence ID" value="TraesNOR1B03G00329510.1"/>
    <property type="gene ID" value="TraesNOR1B03G00329510"/>
</dbReference>
<dbReference type="Gramene" id="TraesRN1B0100800900.1">
    <property type="protein sequence ID" value="TraesRN1B0100800900.1"/>
    <property type="gene ID" value="TraesRN1B0100800900"/>
</dbReference>
<evidence type="ECO:0000313" key="3">
    <source>
        <dbReference type="EnsemblPlants" id="TraesCS1B02G284900.1"/>
    </source>
</evidence>